<organism evidence="1">
    <name type="scientific">Hyperionvirus sp</name>
    <dbReference type="NCBI Taxonomy" id="2487770"/>
    <lineage>
        <taxon>Viruses</taxon>
        <taxon>Varidnaviria</taxon>
        <taxon>Bamfordvirae</taxon>
        <taxon>Nucleocytoviricota</taxon>
        <taxon>Megaviricetes</taxon>
        <taxon>Imitervirales</taxon>
        <taxon>Mimiviridae</taxon>
        <taxon>Klosneuvirinae</taxon>
    </lineage>
</organism>
<proteinExistence type="predicted"/>
<protein>
    <submittedName>
        <fullName evidence="1">Uncharacterized protein</fullName>
    </submittedName>
</protein>
<dbReference type="EMBL" id="MK072390">
    <property type="protein sequence ID" value="AYV83543.1"/>
    <property type="molecule type" value="Genomic_DNA"/>
</dbReference>
<accession>A0A3G5ACE0</accession>
<sequence length="90" mass="10535">MNQKINVCDMTDRDVENHFRYLQLANCLDEPYVMVRDDLRQAVGYDRGHNGWKYCDEQNNVNLGFDPDEDHANVATLKNKLLQKLKSLYG</sequence>
<evidence type="ECO:0000313" key="1">
    <source>
        <dbReference type="EMBL" id="AYV83543.1"/>
    </source>
</evidence>
<reference evidence="1" key="1">
    <citation type="submission" date="2018-10" db="EMBL/GenBank/DDBJ databases">
        <title>Hidden diversity of soil giant viruses.</title>
        <authorList>
            <person name="Schulz F."/>
            <person name="Alteio L."/>
            <person name="Goudeau D."/>
            <person name="Ryan E.M."/>
            <person name="Malmstrom R.R."/>
            <person name="Blanchard J."/>
            <person name="Woyke T."/>
        </authorList>
    </citation>
    <scope>NUCLEOTIDE SEQUENCE</scope>
    <source>
        <strain evidence="1">HYV1</strain>
    </source>
</reference>
<name>A0A3G5ACE0_9VIRU</name>
<gene>
    <name evidence="1" type="ORF">Hyperionvirus8_27</name>
</gene>